<proteinExistence type="predicted"/>
<feature type="compositionally biased region" description="Basic and acidic residues" evidence="1">
    <location>
        <begin position="68"/>
        <end position="81"/>
    </location>
</feature>
<gene>
    <name evidence="2" type="ORF">E4U13_002845</name>
</gene>
<comment type="caution">
    <text evidence="2">The sequence shown here is derived from an EMBL/GenBank/DDBJ whole genome shotgun (WGS) entry which is preliminary data.</text>
</comment>
<keyword evidence="3" id="KW-1185">Reference proteome</keyword>
<accession>A0A9P7TY53</accession>
<name>A0A9P7TY53_9HYPO</name>
<reference evidence="2 3" key="1">
    <citation type="journal article" date="2020" name="bioRxiv">
        <title>Whole genome comparisons of ergot fungi reveals the divergence and evolution of species within the genus Claviceps are the result of varying mechanisms driving genome evolution and host range expansion.</title>
        <authorList>
            <person name="Wyka S.A."/>
            <person name="Mondo S.J."/>
            <person name="Liu M."/>
            <person name="Dettman J."/>
            <person name="Nalam V."/>
            <person name="Broders K.D."/>
        </authorList>
    </citation>
    <scope>NUCLEOTIDE SEQUENCE [LARGE SCALE GENOMIC DNA]</scope>
    <source>
        <strain evidence="2 3">LM576</strain>
    </source>
</reference>
<dbReference type="AlphaFoldDB" id="A0A9P7TY53"/>
<dbReference type="EMBL" id="SRQM01000023">
    <property type="protein sequence ID" value="KAG6122231.1"/>
    <property type="molecule type" value="Genomic_DNA"/>
</dbReference>
<sequence>MQLESLMKPTSFLFLENPPMTIEERIPDMSPAMQSPSEAASDATNVFPTRFTDEQWDELLTEFSDDECQSKKNRKEEEAPWKQHPSVTECHDAM</sequence>
<evidence type="ECO:0000256" key="1">
    <source>
        <dbReference type="SAM" id="MobiDB-lite"/>
    </source>
</evidence>
<feature type="region of interest" description="Disordered" evidence="1">
    <location>
        <begin position="66"/>
        <end position="94"/>
    </location>
</feature>
<dbReference type="Proteomes" id="UP000732380">
    <property type="component" value="Unassembled WGS sequence"/>
</dbReference>
<evidence type="ECO:0000313" key="3">
    <source>
        <dbReference type="Proteomes" id="UP000732380"/>
    </source>
</evidence>
<evidence type="ECO:0000313" key="2">
    <source>
        <dbReference type="EMBL" id="KAG6122231.1"/>
    </source>
</evidence>
<organism evidence="2 3">
    <name type="scientific">Claviceps humidiphila</name>
    <dbReference type="NCBI Taxonomy" id="1294629"/>
    <lineage>
        <taxon>Eukaryota</taxon>
        <taxon>Fungi</taxon>
        <taxon>Dikarya</taxon>
        <taxon>Ascomycota</taxon>
        <taxon>Pezizomycotina</taxon>
        <taxon>Sordariomycetes</taxon>
        <taxon>Hypocreomycetidae</taxon>
        <taxon>Hypocreales</taxon>
        <taxon>Clavicipitaceae</taxon>
        <taxon>Claviceps</taxon>
    </lineage>
</organism>
<protein>
    <submittedName>
        <fullName evidence="2">Uncharacterized protein</fullName>
    </submittedName>
</protein>